<keyword evidence="3" id="KW-1185">Reference proteome</keyword>
<keyword evidence="1" id="KW-0732">Signal</keyword>
<name>A0AAV7IYN8_COTGL</name>
<comment type="caution">
    <text evidence="2">The sequence shown here is derived from an EMBL/GenBank/DDBJ whole genome shotgun (WGS) entry which is preliminary data.</text>
</comment>
<feature type="chain" id="PRO_5043440140" evidence="1">
    <location>
        <begin position="19"/>
        <end position="260"/>
    </location>
</feature>
<dbReference type="AlphaFoldDB" id="A0AAV7IYN8"/>
<proteinExistence type="predicted"/>
<dbReference type="EMBL" id="JAHXZJ010000374">
    <property type="protein sequence ID" value="KAH0561481.1"/>
    <property type="molecule type" value="Genomic_DNA"/>
</dbReference>
<gene>
    <name evidence="2" type="ORF">KQX54_017045</name>
</gene>
<evidence type="ECO:0000313" key="3">
    <source>
        <dbReference type="Proteomes" id="UP000826195"/>
    </source>
</evidence>
<feature type="signal peptide" evidence="1">
    <location>
        <begin position="1"/>
        <end position="18"/>
    </location>
</feature>
<protein>
    <submittedName>
        <fullName evidence="2">Uncharacterized protein</fullName>
    </submittedName>
</protein>
<sequence length="260" mass="29978">MASKLLIILSIFLSQSCGNLITIDKFGLKSFLGRKSVITDINDKWLVNFVRTIDNKCESCQAMPIRRRVFIADAECINRSLVNHHILLSRLDEIFEYGLCTRQKPVLADDRRTLIRGIAQMAYEEVLGYNEANQTKKLSQNITDTNYAKCFMATFKGKRIGVPCYTLNDTSTSCMYSLTASDYTFSQYNNLLNYLICHTKRSKEKVVLGVLSGSNKPSISLHDQVVPLEFENIDDLDTNIRRKLHQWFDDNPYRRIYPLY</sequence>
<evidence type="ECO:0000256" key="1">
    <source>
        <dbReference type="SAM" id="SignalP"/>
    </source>
</evidence>
<evidence type="ECO:0000313" key="2">
    <source>
        <dbReference type="EMBL" id="KAH0561481.1"/>
    </source>
</evidence>
<reference evidence="2 3" key="1">
    <citation type="journal article" date="2021" name="J. Hered.">
        <title>A chromosome-level genome assembly of the parasitoid wasp, Cotesia glomerata (Hymenoptera: Braconidae).</title>
        <authorList>
            <person name="Pinto B.J."/>
            <person name="Weis J.J."/>
            <person name="Gamble T."/>
            <person name="Ode P.J."/>
            <person name="Paul R."/>
            <person name="Zaspel J.M."/>
        </authorList>
    </citation>
    <scope>NUCLEOTIDE SEQUENCE [LARGE SCALE GENOMIC DNA]</scope>
    <source>
        <strain evidence="2">CgM1</strain>
    </source>
</reference>
<organism evidence="2 3">
    <name type="scientific">Cotesia glomerata</name>
    <name type="common">Lepidopteran parasitic wasp</name>
    <name type="synonym">Apanteles glomeratus</name>
    <dbReference type="NCBI Taxonomy" id="32391"/>
    <lineage>
        <taxon>Eukaryota</taxon>
        <taxon>Metazoa</taxon>
        <taxon>Ecdysozoa</taxon>
        <taxon>Arthropoda</taxon>
        <taxon>Hexapoda</taxon>
        <taxon>Insecta</taxon>
        <taxon>Pterygota</taxon>
        <taxon>Neoptera</taxon>
        <taxon>Endopterygota</taxon>
        <taxon>Hymenoptera</taxon>
        <taxon>Apocrita</taxon>
        <taxon>Ichneumonoidea</taxon>
        <taxon>Braconidae</taxon>
        <taxon>Microgastrinae</taxon>
        <taxon>Cotesia</taxon>
    </lineage>
</organism>
<dbReference type="Proteomes" id="UP000826195">
    <property type="component" value="Unassembled WGS sequence"/>
</dbReference>
<dbReference type="PROSITE" id="PS51257">
    <property type="entry name" value="PROKAR_LIPOPROTEIN"/>
    <property type="match status" value="1"/>
</dbReference>
<accession>A0AAV7IYN8</accession>